<dbReference type="InterPro" id="IPR016197">
    <property type="entry name" value="Chromo-like_dom_sf"/>
</dbReference>
<name>A0A9Q3PXI6_9BASI</name>
<dbReference type="EMBL" id="AVOT02100188">
    <property type="protein sequence ID" value="MBW0577236.1"/>
    <property type="molecule type" value="Genomic_DNA"/>
</dbReference>
<evidence type="ECO:0008006" key="3">
    <source>
        <dbReference type="Google" id="ProtNLM"/>
    </source>
</evidence>
<dbReference type="InterPro" id="IPR012337">
    <property type="entry name" value="RNaseH-like_sf"/>
</dbReference>
<dbReference type="AlphaFoldDB" id="A0A9Q3PXI6"/>
<accession>A0A9Q3PXI6</accession>
<sequence length="344" mass="39753">MEWVSGVVPGGKKSLNYFLVIVDRYSKVLRIIISNRDSKLKSEFCTNLYEILGTSLTFSTAYHPQTDGLAERMIQTMGDIIRILCAYGMQYKDHKGYTHDWVALLPAVQLSYNTSQHSTTEKSTSLVEKGWEPILPVDHLKNNLVTIHPIAKEFHDMWKGACDTGAKCIAEAKEYKKQRYDKTHMEPDFKKWDQVLVSPLSFNNLKGQKKRRDSFVGPITIIKLIGKNSEEVRLTEQLSKKHLVFPVSLVKPYFQKGEDRFPSRNKTYTPQEKVEVEESPGTMKKILQAMKIRLDAKDQRQYLVRFKNQTADRDKWLAEDAIVDGKLHLKRFRASRRAEQSPQL</sequence>
<keyword evidence="2" id="KW-1185">Reference proteome</keyword>
<dbReference type="OrthoDB" id="3227343at2759"/>
<protein>
    <recommendedName>
        <fullName evidence="3">Integrase catalytic domain-containing protein</fullName>
    </recommendedName>
</protein>
<dbReference type="Proteomes" id="UP000765509">
    <property type="component" value="Unassembled WGS sequence"/>
</dbReference>
<comment type="caution">
    <text evidence="1">The sequence shown here is derived from an EMBL/GenBank/DDBJ whole genome shotgun (WGS) entry which is preliminary data.</text>
</comment>
<dbReference type="PANTHER" id="PTHR37984:SF15">
    <property type="entry name" value="INTEGRASE CATALYTIC DOMAIN-CONTAINING PROTEIN"/>
    <property type="match status" value="1"/>
</dbReference>
<dbReference type="SUPFAM" id="SSF54160">
    <property type="entry name" value="Chromo domain-like"/>
    <property type="match status" value="1"/>
</dbReference>
<reference evidence="1" key="1">
    <citation type="submission" date="2021-03" db="EMBL/GenBank/DDBJ databases">
        <title>Draft genome sequence of rust myrtle Austropuccinia psidii MF-1, a brazilian biotype.</title>
        <authorList>
            <person name="Quecine M.C."/>
            <person name="Pachon D.M.R."/>
            <person name="Bonatelli M.L."/>
            <person name="Correr F.H."/>
            <person name="Franceschini L.M."/>
            <person name="Leite T.F."/>
            <person name="Margarido G.R.A."/>
            <person name="Almeida C.A."/>
            <person name="Ferrarezi J.A."/>
            <person name="Labate C.A."/>
        </authorList>
    </citation>
    <scope>NUCLEOTIDE SEQUENCE</scope>
    <source>
        <strain evidence="1">MF-1</strain>
    </source>
</reference>
<dbReference type="InterPro" id="IPR050951">
    <property type="entry name" value="Retrovirus_Pol_polyprotein"/>
</dbReference>
<dbReference type="Gene3D" id="3.30.420.10">
    <property type="entry name" value="Ribonuclease H-like superfamily/Ribonuclease H"/>
    <property type="match status" value="1"/>
</dbReference>
<dbReference type="PANTHER" id="PTHR37984">
    <property type="entry name" value="PROTEIN CBG26694"/>
    <property type="match status" value="1"/>
</dbReference>
<organism evidence="1 2">
    <name type="scientific">Austropuccinia psidii MF-1</name>
    <dbReference type="NCBI Taxonomy" id="1389203"/>
    <lineage>
        <taxon>Eukaryota</taxon>
        <taxon>Fungi</taxon>
        <taxon>Dikarya</taxon>
        <taxon>Basidiomycota</taxon>
        <taxon>Pucciniomycotina</taxon>
        <taxon>Pucciniomycetes</taxon>
        <taxon>Pucciniales</taxon>
        <taxon>Sphaerophragmiaceae</taxon>
        <taxon>Austropuccinia</taxon>
    </lineage>
</organism>
<dbReference type="SUPFAM" id="SSF53098">
    <property type="entry name" value="Ribonuclease H-like"/>
    <property type="match status" value="1"/>
</dbReference>
<proteinExistence type="predicted"/>
<evidence type="ECO:0000313" key="1">
    <source>
        <dbReference type="EMBL" id="MBW0577236.1"/>
    </source>
</evidence>
<gene>
    <name evidence="1" type="ORF">O181_116951</name>
</gene>
<dbReference type="InterPro" id="IPR036397">
    <property type="entry name" value="RNaseH_sf"/>
</dbReference>
<dbReference type="GO" id="GO:0003676">
    <property type="term" value="F:nucleic acid binding"/>
    <property type="evidence" value="ECO:0007669"/>
    <property type="project" value="InterPro"/>
</dbReference>
<evidence type="ECO:0000313" key="2">
    <source>
        <dbReference type="Proteomes" id="UP000765509"/>
    </source>
</evidence>